<reference evidence="2" key="1">
    <citation type="submission" date="2009-11" db="EMBL/GenBank/DDBJ databases">
        <title>The complete chromosome 2 of Sphaerobacter thermophilus DSM 20745.</title>
        <authorList>
            <person name="Lucas S."/>
            <person name="Copeland A."/>
            <person name="Lapidus A."/>
            <person name="Glavina del Rio T."/>
            <person name="Dalin E."/>
            <person name="Tice H."/>
            <person name="Bruce D."/>
            <person name="Goodwin L."/>
            <person name="Pitluck S."/>
            <person name="Kyrpides N."/>
            <person name="Mavromatis K."/>
            <person name="Ivanova N."/>
            <person name="Mikhailova N."/>
            <person name="LaButti K.M."/>
            <person name="Clum A."/>
            <person name="Sun H.I."/>
            <person name="Brettin T."/>
            <person name="Detter J.C."/>
            <person name="Han C."/>
            <person name="Larimer F."/>
            <person name="Land M."/>
            <person name="Hauser L."/>
            <person name="Markowitz V."/>
            <person name="Cheng J.F."/>
            <person name="Hugenholtz P."/>
            <person name="Woyke T."/>
            <person name="Wu D."/>
            <person name="Steenblock K."/>
            <person name="Schneider S."/>
            <person name="Pukall R."/>
            <person name="Goeker M."/>
            <person name="Klenk H.P."/>
            <person name="Eisen J.A."/>
        </authorList>
    </citation>
    <scope>NUCLEOTIDE SEQUENCE [LARGE SCALE GENOMIC DNA]</scope>
    <source>
        <strain evidence="2">ATCC 49802 / DSM 20745 / S 6022</strain>
    </source>
</reference>
<dbReference type="SUPFAM" id="SSF111331">
    <property type="entry name" value="NAD kinase/diacylglycerol kinase-like"/>
    <property type="match status" value="1"/>
</dbReference>
<organism evidence="1 2">
    <name type="scientific">Sphaerobacter thermophilus (strain ATCC 49802 / DSM 20745 / KCCM 41009 / NCIMB 13125 / S 6022)</name>
    <dbReference type="NCBI Taxonomy" id="479434"/>
    <lineage>
        <taxon>Bacteria</taxon>
        <taxon>Pseudomonadati</taxon>
        <taxon>Thermomicrobiota</taxon>
        <taxon>Thermomicrobia</taxon>
        <taxon>Sphaerobacterales</taxon>
        <taxon>Sphaerobacterineae</taxon>
        <taxon>Sphaerobacteraceae</taxon>
        <taxon>Sphaerobacter</taxon>
    </lineage>
</organism>
<dbReference type="InterPro" id="IPR039065">
    <property type="entry name" value="AcoX-like"/>
</dbReference>
<evidence type="ECO:0000313" key="2">
    <source>
        <dbReference type="Proteomes" id="UP000002027"/>
    </source>
</evidence>
<accession>D1C9Y4</accession>
<dbReference type="GO" id="GO:0003951">
    <property type="term" value="F:NAD+ kinase activity"/>
    <property type="evidence" value="ECO:0007669"/>
    <property type="project" value="InterPro"/>
</dbReference>
<reference evidence="1 2" key="2">
    <citation type="journal article" date="2010" name="Stand. Genomic Sci.">
        <title>Complete genome sequence of Desulfohalobium retbaense type strain (HR(100)).</title>
        <authorList>
            <person name="Spring S."/>
            <person name="Nolan M."/>
            <person name="Lapidus A."/>
            <person name="Glavina Del Rio T."/>
            <person name="Copeland A."/>
            <person name="Tice H."/>
            <person name="Cheng J.F."/>
            <person name="Lucas S."/>
            <person name="Land M."/>
            <person name="Chen F."/>
            <person name="Bruce D."/>
            <person name="Goodwin L."/>
            <person name="Pitluck S."/>
            <person name="Ivanova N."/>
            <person name="Mavromatis K."/>
            <person name="Mikhailova N."/>
            <person name="Pati A."/>
            <person name="Chen A."/>
            <person name="Palaniappan K."/>
            <person name="Hauser L."/>
            <person name="Chang Y.J."/>
            <person name="Jeffries C.D."/>
            <person name="Munk C."/>
            <person name="Kiss H."/>
            <person name="Chain P."/>
            <person name="Han C."/>
            <person name="Brettin T."/>
            <person name="Detter J.C."/>
            <person name="Schuler E."/>
            <person name="Goker M."/>
            <person name="Rohde M."/>
            <person name="Bristow J."/>
            <person name="Eisen J.A."/>
            <person name="Markowitz V."/>
            <person name="Hugenholtz P."/>
            <person name="Kyrpides N.C."/>
            <person name="Klenk H.P."/>
        </authorList>
    </citation>
    <scope>NUCLEOTIDE SEQUENCE [LARGE SCALE GENOMIC DNA]</scope>
    <source>
        <strain evidence="2">ATCC 49802 / DSM 20745 / S 6022</strain>
    </source>
</reference>
<dbReference type="InterPro" id="IPR002504">
    <property type="entry name" value="NADK"/>
</dbReference>
<keyword evidence="1" id="KW-0418">Kinase</keyword>
<name>D1C9Y4_SPHTD</name>
<dbReference type="InterPro" id="IPR017438">
    <property type="entry name" value="ATP-NAD_kinase_N"/>
</dbReference>
<dbReference type="GO" id="GO:0006741">
    <property type="term" value="P:NADP+ biosynthetic process"/>
    <property type="evidence" value="ECO:0007669"/>
    <property type="project" value="InterPro"/>
</dbReference>
<dbReference type="GO" id="GO:0051287">
    <property type="term" value="F:NAD binding"/>
    <property type="evidence" value="ECO:0007669"/>
    <property type="project" value="UniProtKB-ARBA"/>
</dbReference>
<dbReference type="HOGENOM" id="CLU_786821_0_0_0"/>
<keyword evidence="1" id="KW-0808">Transferase</keyword>
<dbReference type="eggNOG" id="COG1597">
    <property type="taxonomic scope" value="Bacteria"/>
</dbReference>
<dbReference type="PIRSF" id="PIRSF018567">
    <property type="entry name" value="AcoX"/>
    <property type="match status" value="1"/>
</dbReference>
<dbReference type="Pfam" id="PF01513">
    <property type="entry name" value="NAD_kinase"/>
    <property type="match status" value="1"/>
</dbReference>
<dbReference type="GO" id="GO:0005524">
    <property type="term" value="F:ATP binding"/>
    <property type="evidence" value="ECO:0007669"/>
    <property type="project" value="UniProtKB-ARBA"/>
</dbReference>
<dbReference type="InterPro" id="IPR016064">
    <property type="entry name" value="NAD/diacylglycerol_kinase_sf"/>
</dbReference>
<dbReference type="PANTHER" id="PTHR40697">
    <property type="entry name" value="ACETOIN CATABOLISM PROTEIN X"/>
    <property type="match status" value="1"/>
</dbReference>
<dbReference type="OrthoDB" id="4292700at2"/>
<gene>
    <name evidence="1" type="ordered locus">Sthe_3227</name>
</gene>
<dbReference type="InParanoid" id="D1C9Y4"/>
<dbReference type="STRING" id="479434.Sthe_3227"/>
<dbReference type="Proteomes" id="UP000002027">
    <property type="component" value="Chromosome 2"/>
</dbReference>
<evidence type="ECO:0000313" key="1">
    <source>
        <dbReference type="EMBL" id="ACZ40627.1"/>
    </source>
</evidence>
<sequence>MPVTVGVIANPASGRDIRRLVSGASVFDNAEKGRMIYRLLVGLGAAGVERVLLMPAGAGVGDSLERNLRAHQTDPTPPRLPELEVLDLPLQDGPEDSAAATEMMVAAGASAIVVLGGDGTHRIVAGHCGDTPLCALSTGTNNAFPQVREATIAGLATGFYATGQVPPDLALRQETLLTVRVDGANPREELALVDVALSTDPWIGSRALWRAETISQIIVAFAQPGAVGLSGTAALVDPLPRGTGEALYLRLTDPATAPLVIHAPLAPGLIAPVGVMEWRRIAPGEEVFLEGCLGCLALDGEREIELTPADRATVHLRRDGPRTIDIDAIMTHAAHHGLLRAVATRR</sequence>
<dbReference type="AlphaFoldDB" id="D1C9Y4"/>
<dbReference type="InterPro" id="IPR011391">
    <property type="entry name" value="AcoX_kinase"/>
</dbReference>
<proteinExistence type="predicted"/>
<dbReference type="RefSeq" id="WP_012873662.1">
    <property type="nucleotide sequence ID" value="NC_013524.1"/>
</dbReference>
<dbReference type="EMBL" id="CP001824">
    <property type="protein sequence ID" value="ACZ40627.1"/>
    <property type="molecule type" value="Genomic_DNA"/>
</dbReference>
<keyword evidence="2" id="KW-1185">Reference proteome</keyword>
<dbReference type="PANTHER" id="PTHR40697:SF3">
    <property type="entry name" value="ACETOIN CATABOLISM PROTEIN X"/>
    <property type="match status" value="1"/>
</dbReference>
<dbReference type="Gene3D" id="3.40.50.10330">
    <property type="entry name" value="Probable inorganic polyphosphate/atp-NAD kinase, domain 1"/>
    <property type="match status" value="1"/>
</dbReference>
<dbReference type="KEGG" id="sti:Sthe_3227"/>
<protein>
    <submittedName>
        <fullName evidence="1">ATP-NAD/AcoX kinase</fullName>
    </submittedName>
</protein>